<accession>A0A0A2WI39</accession>
<comment type="caution">
    <text evidence="1">The sequence shown here is derived from an EMBL/GenBank/DDBJ whole genome shotgun (WGS) entry which is preliminary data.</text>
</comment>
<name>A0A0A2WI39_9GAMM</name>
<proteinExistence type="predicted"/>
<evidence type="ECO:0008006" key="3">
    <source>
        <dbReference type="Google" id="ProtNLM"/>
    </source>
</evidence>
<protein>
    <recommendedName>
        <fullName evidence="3">Lipoprotein</fullName>
    </recommendedName>
</protein>
<dbReference type="PATRIC" id="fig|1300345.3.peg.1282"/>
<organism evidence="1 2">
    <name type="scientific">Lysobacter dokdonensis DS-58</name>
    <dbReference type="NCBI Taxonomy" id="1300345"/>
    <lineage>
        <taxon>Bacteria</taxon>
        <taxon>Pseudomonadati</taxon>
        <taxon>Pseudomonadota</taxon>
        <taxon>Gammaproteobacteria</taxon>
        <taxon>Lysobacterales</taxon>
        <taxon>Lysobacteraceae</taxon>
        <taxon>Noviluteimonas</taxon>
    </lineage>
</organism>
<dbReference type="eggNOG" id="ENOG5032VXH">
    <property type="taxonomic scope" value="Bacteria"/>
</dbReference>
<sequence>MLAQGTLSTAVPGRVVRRFPAVFLLILLILAALPGCMSTQVRQVEDEKGKPVVMSGTTVVLVEPDIELYAVGAGGMAEPRKAWTEAARKNFPDAARQRLEAVGFTLRPDYYLPKDAGPENRLRQIYLLNQAVSMSILNYGRPGTLRNKHDKFDWTLGPGVSDLREATGADYALFTYVRDSYTSGGRAAMRVIGFLLLGGDIGGGQQIGLASLVDLRTGQVVWHNLLLDQTGDLRDEAGASETAGDLLKGIRK</sequence>
<dbReference type="AlphaFoldDB" id="A0A0A2WI39"/>
<dbReference type="Proteomes" id="UP000030518">
    <property type="component" value="Unassembled WGS sequence"/>
</dbReference>
<dbReference type="EMBL" id="JRKJ01000007">
    <property type="protein sequence ID" value="KGQ19468.1"/>
    <property type="molecule type" value="Genomic_DNA"/>
</dbReference>
<evidence type="ECO:0000313" key="1">
    <source>
        <dbReference type="EMBL" id="KGQ19468.1"/>
    </source>
</evidence>
<dbReference type="STRING" id="1300345.LF41_2723"/>
<reference evidence="1 2" key="1">
    <citation type="submission" date="2014-09" db="EMBL/GenBank/DDBJ databases">
        <title>Genome sequences of Lysobacter dokdonensis DS-58.</title>
        <authorList>
            <person name="Kim J.F."/>
            <person name="Kwak M.-J."/>
        </authorList>
    </citation>
    <scope>NUCLEOTIDE SEQUENCE [LARGE SCALE GENOMIC DNA]</scope>
    <source>
        <strain evidence="1 2">DS-58</strain>
    </source>
</reference>
<dbReference type="OrthoDB" id="8900715at2"/>
<evidence type="ECO:0000313" key="2">
    <source>
        <dbReference type="Proteomes" id="UP000030518"/>
    </source>
</evidence>
<keyword evidence="2" id="KW-1185">Reference proteome</keyword>
<gene>
    <name evidence="1" type="ORF">LF41_2723</name>
</gene>
<dbReference type="RefSeq" id="WP_152599919.1">
    <property type="nucleotide sequence ID" value="NZ_JRKJ01000007.1"/>
</dbReference>